<dbReference type="InterPro" id="IPR025161">
    <property type="entry name" value="IS402-like_dom"/>
</dbReference>
<evidence type="ECO:0000313" key="3">
    <source>
        <dbReference type="Proteomes" id="UP000007374"/>
    </source>
</evidence>
<name>K2NSM0_9HYPH</name>
<dbReference type="InterPro" id="IPR052909">
    <property type="entry name" value="Transposase_6_like"/>
</dbReference>
<dbReference type="Proteomes" id="UP000007374">
    <property type="component" value="Unassembled WGS sequence"/>
</dbReference>
<dbReference type="PANTHER" id="PTHR46637">
    <property type="entry name" value="TIS1421-TRANSPOSASE PROTEIN A"/>
    <property type="match status" value="1"/>
</dbReference>
<protein>
    <submittedName>
        <fullName evidence="2">Transposase</fullName>
    </submittedName>
</protein>
<comment type="caution">
    <text evidence="2">The sequence shown here is derived from an EMBL/GenBank/DDBJ whole genome shotgun (WGS) entry which is preliminary data.</text>
</comment>
<dbReference type="EMBL" id="AMSI01000007">
    <property type="protein sequence ID" value="EKF42335.1"/>
    <property type="molecule type" value="Genomic_DNA"/>
</dbReference>
<accession>K2NSM0</accession>
<dbReference type="AlphaFoldDB" id="K2NSM0"/>
<reference evidence="2 3" key="1">
    <citation type="journal article" date="2012" name="J. Bacteriol.">
        <title>Genome Sequence of Nitratireductor indicus Type Strain C115.</title>
        <authorList>
            <person name="Lai Q."/>
            <person name="Li G."/>
            <person name="Yu Z."/>
            <person name="Shao Z."/>
        </authorList>
    </citation>
    <scope>NUCLEOTIDE SEQUENCE [LARGE SCALE GENOMIC DNA]</scope>
    <source>
        <strain evidence="2 3">C115</strain>
    </source>
</reference>
<dbReference type="Pfam" id="PF13340">
    <property type="entry name" value="DUF4096"/>
    <property type="match status" value="1"/>
</dbReference>
<sequence length="90" mass="10416">MDDLFCLSERQKAQISPFFPSSYRVPRIDNRQMVSGIIYVIRNCLHWKDSPSAYGPHKTLYNRFVRWSLMGCSTASSRGWPEKDQSPSVS</sequence>
<evidence type="ECO:0000259" key="1">
    <source>
        <dbReference type="Pfam" id="PF13340"/>
    </source>
</evidence>
<organism evidence="2 3">
    <name type="scientific">Nitratireductor indicus C115</name>
    <dbReference type="NCBI Taxonomy" id="1231190"/>
    <lineage>
        <taxon>Bacteria</taxon>
        <taxon>Pseudomonadati</taxon>
        <taxon>Pseudomonadota</taxon>
        <taxon>Alphaproteobacteria</taxon>
        <taxon>Hyphomicrobiales</taxon>
        <taxon>Phyllobacteriaceae</taxon>
        <taxon>Nitratireductor</taxon>
    </lineage>
</organism>
<feature type="domain" description="Insertion element IS402-like" evidence="1">
    <location>
        <begin position="7"/>
        <end position="72"/>
    </location>
</feature>
<evidence type="ECO:0000313" key="2">
    <source>
        <dbReference type="EMBL" id="EKF42335.1"/>
    </source>
</evidence>
<dbReference type="eggNOG" id="COG3293">
    <property type="taxonomic scope" value="Bacteria"/>
</dbReference>
<keyword evidence="3" id="KW-1185">Reference proteome</keyword>
<dbReference type="STRING" id="721133.SAMN05216176_10735"/>
<gene>
    <name evidence="2" type="ORF">NA8A_12320</name>
</gene>
<proteinExistence type="predicted"/>
<dbReference type="PANTHER" id="PTHR46637:SF1">
    <property type="entry name" value="BLL5188 PROTEIN"/>
    <property type="match status" value="1"/>
</dbReference>